<reference evidence="2 3" key="1">
    <citation type="submission" date="2017-05" db="EMBL/GenBank/DDBJ databases">
        <title>Genome Sequence of Loktanella vestfoldensis Strain SMR4r Isolated from a Culture of the Diatom Skeletonema marinoi.</title>
        <authorList>
            <person name="Topel M."/>
            <person name="Pinder M.I.M."/>
            <person name="Johansson O.N."/>
            <person name="Kourtchenko O."/>
            <person name="Godhe A."/>
            <person name="Clarke A.K."/>
        </authorList>
    </citation>
    <scope>NUCLEOTIDE SEQUENCE [LARGE SCALE GENOMIC DNA]</scope>
    <source>
        <strain evidence="2 3">SMR4r</strain>
    </source>
</reference>
<evidence type="ECO:0000313" key="3">
    <source>
        <dbReference type="Proteomes" id="UP000195273"/>
    </source>
</evidence>
<organism evidence="2 3">
    <name type="scientific">Yoonia vestfoldensis</name>
    <dbReference type="NCBI Taxonomy" id="245188"/>
    <lineage>
        <taxon>Bacteria</taxon>
        <taxon>Pseudomonadati</taxon>
        <taxon>Pseudomonadota</taxon>
        <taxon>Alphaproteobacteria</taxon>
        <taxon>Rhodobacterales</taxon>
        <taxon>Paracoccaceae</taxon>
        <taxon>Yoonia</taxon>
    </lineage>
</organism>
<evidence type="ECO:0000313" key="2">
    <source>
        <dbReference type="EMBL" id="ARU01919.1"/>
    </source>
</evidence>
<dbReference type="Proteomes" id="UP000195273">
    <property type="component" value="Chromosome"/>
</dbReference>
<sequence>MHGADPRRPFRPVYDPQADHGPKRDPRPGEVALQDIGLDPFARLTLVLLRSHFQTFAVPESQGWLIALRCATAQVGPDAAGALCYDLLGVVQTLRSSRTTPIAFNAESCPCCRDWLTPAERQIMQMIAALRHNHQGRARTLAQLLCDGAPDSQLLAVTETYLRRNAPDFAHGAAYSPA</sequence>
<dbReference type="OrthoDB" id="7691213at2"/>
<feature type="compositionally biased region" description="Basic and acidic residues" evidence="1">
    <location>
        <begin position="17"/>
        <end position="28"/>
    </location>
</feature>
<feature type="region of interest" description="Disordered" evidence="1">
    <location>
        <begin position="1"/>
        <end position="29"/>
    </location>
</feature>
<protein>
    <submittedName>
        <fullName evidence="2">Uncharacterized protein</fullName>
    </submittedName>
</protein>
<proteinExistence type="predicted"/>
<name>A0A1Y0EEQ9_9RHOB</name>
<dbReference type="AlphaFoldDB" id="A0A1Y0EEQ9"/>
<keyword evidence="3" id="KW-1185">Reference proteome</keyword>
<accession>A0A1Y0EEQ9</accession>
<dbReference type="RefSeq" id="WP_087209072.1">
    <property type="nucleotide sequence ID" value="NZ_CP021431.1"/>
</dbReference>
<evidence type="ECO:0000256" key="1">
    <source>
        <dbReference type="SAM" id="MobiDB-lite"/>
    </source>
</evidence>
<gene>
    <name evidence="2" type="ORF">LOKVESSMR4R_02623</name>
</gene>
<dbReference type="KEGG" id="lvs:LOKVESSMR4R_02623"/>
<dbReference type="EMBL" id="CP021431">
    <property type="protein sequence ID" value="ARU01919.1"/>
    <property type="molecule type" value="Genomic_DNA"/>
</dbReference>